<protein>
    <recommendedName>
        <fullName evidence="2">DUF6868 domain-containing protein</fullName>
    </recommendedName>
</protein>
<feature type="domain" description="DUF6868" evidence="2">
    <location>
        <begin position="8"/>
        <end position="80"/>
    </location>
</feature>
<dbReference type="Proteomes" id="UP000243468">
    <property type="component" value="Unassembled WGS sequence"/>
</dbReference>
<evidence type="ECO:0000313" key="4">
    <source>
        <dbReference type="Proteomes" id="UP000243468"/>
    </source>
</evidence>
<sequence length="83" mass="9944">MINDDFWSRFLLCSLLINYIILMIWFLVFIFARNWMKQVHGKWFQLSDHTFDAIHYGGMAVYKIGILLLNLVPFLALYLIRNS</sequence>
<keyword evidence="1" id="KW-0812">Transmembrane</keyword>
<dbReference type="EMBL" id="FMYO01000010">
    <property type="protein sequence ID" value="SDC65550.1"/>
    <property type="molecule type" value="Genomic_DNA"/>
</dbReference>
<evidence type="ECO:0000313" key="3">
    <source>
        <dbReference type="EMBL" id="SDC65550.1"/>
    </source>
</evidence>
<dbReference type="AlphaFoldDB" id="A0A1G6NCJ7"/>
<keyword evidence="1" id="KW-1133">Transmembrane helix</keyword>
<accession>A0A1G6NCJ7</accession>
<evidence type="ECO:0000256" key="1">
    <source>
        <dbReference type="SAM" id="Phobius"/>
    </source>
</evidence>
<proteinExistence type="predicted"/>
<dbReference type="Pfam" id="PF21742">
    <property type="entry name" value="DUF6868"/>
    <property type="match status" value="1"/>
</dbReference>
<keyword evidence="4" id="KW-1185">Reference proteome</keyword>
<dbReference type="InterPro" id="IPR049220">
    <property type="entry name" value="DUF6868"/>
</dbReference>
<reference evidence="4" key="1">
    <citation type="submission" date="2016-09" db="EMBL/GenBank/DDBJ databases">
        <authorList>
            <person name="Varghese N."/>
            <person name="Submissions S."/>
        </authorList>
    </citation>
    <scope>NUCLEOTIDE SEQUENCE [LARGE SCALE GENOMIC DNA]</scope>
    <source>
        <strain evidence="4">ANC 4667</strain>
    </source>
</reference>
<keyword evidence="1" id="KW-0472">Membrane</keyword>
<organism evidence="3 4">
    <name type="scientific">Acinetobacter kookii</name>
    <dbReference type="NCBI Taxonomy" id="1226327"/>
    <lineage>
        <taxon>Bacteria</taxon>
        <taxon>Pseudomonadati</taxon>
        <taxon>Pseudomonadota</taxon>
        <taxon>Gammaproteobacteria</taxon>
        <taxon>Moraxellales</taxon>
        <taxon>Moraxellaceae</taxon>
        <taxon>Acinetobacter</taxon>
    </lineage>
</organism>
<name>A0A1G6NCJ7_9GAMM</name>
<gene>
    <name evidence="3" type="ORF">SAMN05421732_11027</name>
</gene>
<feature type="transmembrane region" description="Helical" evidence="1">
    <location>
        <begin position="6"/>
        <end position="32"/>
    </location>
</feature>
<feature type="transmembrane region" description="Helical" evidence="1">
    <location>
        <begin position="53"/>
        <end position="80"/>
    </location>
</feature>
<evidence type="ECO:0000259" key="2">
    <source>
        <dbReference type="Pfam" id="PF21742"/>
    </source>
</evidence>